<dbReference type="GO" id="GO:0032259">
    <property type="term" value="P:methylation"/>
    <property type="evidence" value="ECO:0007669"/>
    <property type="project" value="UniProtKB-KW"/>
</dbReference>
<accession>A0A0D7A2Y2</accession>
<evidence type="ECO:0000256" key="1">
    <source>
        <dbReference type="ARBA" id="ARBA00022603"/>
    </source>
</evidence>
<organism evidence="6 7">
    <name type="scientific">Fistulina hepatica ATCC 64428</name>
    <dbReference type="NCBI Taxonomy" id="1128425"/>
    <lineage>
        <taxon>Eukaryota</taxon>
        <taxon>Fungi</taxon>
        <taxon>Dikarya</taxon>
        <taxon>Basidiomycota</taxon>
        <taxon>Agaricomycotina</taxon>
        <taxon>Agaricomycetes</taxon>
        <taxon>Agaricomycetidae</taxon>
        <taxon>Agaricales</taxon>
        <taxon>Fistulinaceae</taxon>
        <taxon>Fistulina</taxon>
    </lineage>
</organism>
<protein>
    <submittedName>
        <fullName evidence="6">S-adenosyl-L-methionine-dependent methyltransferase</fullName>
    </submittedName>
</protein>
<dbReference type="PANTHER" id="PTHR43712">
    <property type="entry name" value="PUTATIVE (AFU_ORTHOLOGUE AFUA_4G14580)-RELATED"/>
    <property type="match status" value="1"/>
</dbReference>
<dbReference type="GO" id="GO:0046983">
    <property type="term" value="F:protein dimerization activity"/>
    <property type="evidence" value="ECO:0007669"/>
    <property type="project" value="InterPro"/>
</dbReference>
<sequence length="475" mass="51609">MTTEVSSLRRLSNLISAAVDEIETVFETEHVPYPRLEDVFNPVSPTETIIRSPAVLNQAMIIAAAAGQLNALVNVPFMTIMDSALGFYVSSALRVACEGLIVEILRDDLQGLHVNEIAALNGMDPGKISRTLRCLATSHIFEEVSPDVFRNNRLSSLLDTGKTVEAIRAAPEQKHDGTFGLSANVEHLGDEGMKAAAYLADVWVDPVMGHRDSTKHAFGVAFGGEKSVFEWLEKPQNKVRLARFAVAMQGSRKMEAPDALLGGFNWGALPAESVIVDVGGGTGHVLLSIARAHPRLRYVLQDREALIPKAQELWQRELPSAVAGGIVKFQAIDFFKDQPEKTAAVFILRQVLHDWNYEQTVCILSHLRAAATQDTKLLIIEGVVQYACHDDIETPGNIVGLDKLRLPAVPPPLLPNLGRGNMLPYLGDLHMGTCLNGEKRTIGAFQAVCAAAGWKISEGFSVAGAYTRQILAVPV</sequence>
<dbReference type="AlphaFoldDB" id="A0A0D7A2Y2"/>
<dbReference type="SUPFAM" id="SSF46785">
    <property type="entry name" value="Winged helix' DNA-binding domain"/>
    <property type="match status" value="1"/>
</dbReference>
<evidence type="ECO:0000313" key="6">
    <source>
        <dbReference type="EMBL" id="KIY43306.1"/>
    </source>
</evidence>
<name>A0A0D7A2Y2_9AGAR</name>
<dbReference type="Pfam" id="PF00891">
    <property type="entry name" value="Methyltransf_2"/>
    <property type="match status" value="1"/>
</dbReference>
<reference evidence="6 7" key="1">
    <citation type="journal article" date="2015" name="Fungal Genet. Biol.">
        <title>Evolution of novel wood decay mechanisms in Agaricales revealed by the genome sequences of Fistulina hepatica and Cylindrobasidium torrendii.</title>
        <authorList>
            <person name="Floudas D."/>
            <person name="Held B.W."/>
            <person name="Riley R."/>
            <person name="Nagy L.G."/>
            <person name="Koehler G."/>
            <person name="Ransdell A.S."/>
            <person name="Younus H."/>
            <person name="Chow J."/>
            <person name="Chiniquy J."/>
            <person name="Lipzen A."/>
            <person name="Tritt A."/>
            <person name="Sun H."/>
            <person name="Haridas S."/>
            <person name="LaButti K."/>
            <person name="Ohm R.A."/>
            <person name="Kues U."/>
            <person name="Blanchette R.A."/>
            <person name="Grigoriev I.V."/>
            <person name="Minto R.E."/>
            <person name="Hibbett D.S."/>
        </authorList>
    </citation>
    <scope>NUCLEOTIDE SEQUENCE [LARGE SCALE GENOMIC DNA]</scope>
    <source>
        <strain evidence="6 7">ATCC 64428</strain>
    </source>
</reference>
<dbReference type="InterPro" id="IPR036388">
    <property type="entry name" value="WH-like_DNA-bd_sf"/>
</dbReference>
<dbReference type="InterPro" id="IPR016461">
    <property type="entry name" value="COMT-like"/>
</dbReference>
<proteinExistence type="predicted"/>
<dbReference type="OrthoDB" id="2410195at2759"/>
<dbReference type="Proteomes" id="UP000054144">
    <property type="component" value="Unassembled WGS sequence"/>
</dbReference>
<dbReference type="Pfam" id="PF08100">
    <property type="entry name" value="Dimerisation"/>
    <property type="match status" value="1"/>
</dbReference>
<dbReference type="GO" id="GO:0008171">
    <property type="term" value="F:O-methyltransferase activity"/>
    <property type="evidence" value="ECO:0007669"/>
    <property type="project" value="InterPro"/>
</dbReference>
<dbReference type="Gene3D" id="3.40.50.150">
    <property type="entry name" value="Vaccinia Virus protein VP39"/>
    <property type="match status" value="1"/>
</dbReference>
<dbReference type="PANTHER" id="PTHR43712:SF2">
    <property type="entry name" value="O-METHYLTRANSFERASE CICE"/>
    <property type="match status" value="1"/>
</dbReference>
<feature type="domain" description="O-methyltransferase C-terminal" evidence="4">
    <location>
        <begin position="215"/>
        <end position="394"/>
    </location>
</feature>
<feature type="domain" description="O-methyltransferase dimerisation" evidence="5">
    <location>
        <begin position="81"/>
        <end position="158"/>
    </location>
</feature>
<dbReference type="InterPro" id="IPR001077">
    <property type="entry name" value="COMT_C"/>
</dbReference>
<dbReference type="InterPro" id="IPR036390">
    <property type="entry name" value="WH_DNA-bd_sf"/>
</dbReference>
<dbReference type="PROSITE" id="PS51683">
    <property type="entry name" value="SAM_OMT_II"/>
    <property type="match status" value="1"/>
</dbReference>
<dbReference type="Gene3D" id="1.10.10.10">
    <property type="entry name" value="Winged helix-like DNA-binding domain superfamily/Winged helix DNA-binding domain"/>
    <property type="match status" value="1"/>
</dbReference>
<keyword evidence="2 6" id="KW-0808">Transferase</keyword>
<evidence type="ECO:0000313" key="7">
    <source>
        <dbReference type="Proteomes" id="UP000054144"/>
    </source>
</evidence>
<gene>
    <name evidence="6" type="ORF">FISHEDRAFT_53765</name>
</gene>
<evidence type="ECO:0000256" key="3">
    <source>
        <dbReference type="ARBA" id="ARBA00022691"/>
    </source>
</evidence>
<dbReference type="InterPro" id="IPR012967">
    <property type="entry name" value="COMT_dimerisation"/>
</dbReference>
<evidence type="ECO:0000259" key="5">
    <source>
        <dbReference type="Pfam" id="PF08100"/>
    </source>
</evidence>
<dbReference type="InterPro" id="IPR029063">
    <property type="entry name" value="SAM-dependent_MTases_sf"/>
</dbReference>
<keyword evidence="1 6" id="KW-0489">Methyltransferase</keyword>
<dbReference type="EMBL" id="KN882110">
    <property type="protein sequence ID" value="KIY43306.1"/>
    <property type="molecule type" value="Genomic_DNA"/>
</dbReference>
<dbReference type="SUPFAM" id="SSF53335">
    <property type="entry name" value="S-adenosyl-L-methionine-dependent methyltransferases"/>
    <property type="match status" value="1"/>
</dbReference>
<keyword evidence="7" id="KW-1185">Reference proteome</keyword>
<evidence type="ECO:0000256" key="2">
    <source>
        <dbReference type="ARBA" id="ARBA00022679"/>
    </source>
</evidence>
<keyword evidence="3" id="KW-0949">S-adenosyl-L-methionine</keyword>
<evidence type="ECO:0000259" key="4">
    <source>
        <dbReference type="Pfam" id="PF00891"/>
    </source>
</evidence>